<evidence type="ECO:0000313" key="2">
    <source>
        <dbReference type="EMBL" id="KAK0063150.1"/>
    </source>
</evidence>
<feature type="compositionally biased region" description="Basic and acidic residues" evidence="1">
    <location>
        <begin position="58"/>
        <end position="74"/>
    </location>
</feature>
<dbReference type="EMBL" id="JASAOG010000022">
    <property type="protein sequence ID" value="KAK0063150.1"/>
    <property type="molecule type" value="Genomic_DNA"/>
</dbReference>
<feature type="region of interest" description="Disordered" evidence="1">
    <location>
        <begin position="39"/>
        <end position="101"/>
    </location>
</feature>
<dbReference type="Proteomes" id="UP001233172">
    <property type="component" value="Unassembled WGS sequence"/>
</dbReference>
<proteinExistence type="predicted"/>
<comment type="caution">
    <text evidence="2">The sequence shown here is derived from an EMBL/GenBank/DDBJ whole genome shotgun (WGS) entry which is preliminary data.</text>
</comment>
<reference evidence="2" key="1">
    <citation type="journal article" date="2023" name="PLoS Negl. Trop. Dis.">
        <title>A genome sequence for Biomphalaria pfeifferi, the major vector snail for the human-infecting parasite Schistosoma mansoni.</title>
        <authorList>
            <person name="Bu L."/>
            <person name="Lu L."/>
            <person name="Laidemitt M.R."/>
            <person name="Zhang S.M."/>
            <person name="Mutuku M."/>
            <person name="Mkoji G."/>
            <person name="Steinauer M."/>
            <person name="Loker E.S."/>
        </authorList>
    </citation>
    <scope>NUCLEOTIDE SEQUENCE</scope>
    <source>
        <strain evidence="2">KasaAsao</strain>
    </source>
</reference>
<name>A0AAD8C0B9_BIOPF</name>
<gene>
    <name evidence="2" type="ORF">Bpfe_007346</name>
</gene>
<protein>
    <submittedName>
        <fullName evidence="2">Uncharacterized protein</fullName>
    </submittedName>
</protein>
<keyword evidence="3" id="KW-1185">Reference proteome</keyword>
<sequence length="209" mass="23653">MEINEDILRKINWDFLDAIIDNENPAEICNNLCIEETQEQSTGHRTLEQQESKSGNRNSREKNRNKEERKHPREPSLISTQEEPKRPTILSSSKSIKTKRKKPSELYPILYKLLKKTSPKNENITVPTSDVPKAHSPIVNNENQNITARHSTVHSQGQTSATLFAAIDSSPIQRYPTLLSLDTQAAPQFQRVLLSQTPCNTSGQLVNNS</sequence>
<dbReference type="AlphaFoldDB" id="A0AAD8C0B9"/>
<evidence type="ECO:0000313" key="3">
    <source>
        <dbReference type="Proteomes" id="UP001233172"/>
    </source>
</evidence>
<reference evidence="2" key="2">
    <citation type="submission" date="2023-04" db="EMBL/GenBank/DDBJ databases">
        <authorList>
            <person name="Bu L."/>
            <person name="Lu L."/>
            <person name="Laidemitt M.R."/>
            <person name="Zhang S.M."/>
            <person name="Mutuku M."/>
            <person name="Mkoji G."/>
            <person name="Steinauer M."/>
            <person name="Loker E.S."/>
        </authorList>
    </citation>
    <scope>NUCLEOTIDE SEQUENCE</scope>
    <source>
        <strain evidence="2">KasaAsao</strain>
        <tissue evidence="2">Whole Snail</tissue>
    </source>
</reference>
<evidence type="ECO:0000256" key="1">
    <source>
        <dbReference type="SAM" id="MobiDB-lite"/>
    </source>
</evidence>
<feature type="non-terminal residue" evidence="2">
    <location>
        <position position="209"/>
    </location>
</feature>
<accession>A0AAD8C0B9</accession>
<organism evidence="2 3">
    <name type="scientific">Biomphalaria pfeifferi</name>
    <name type="common">Bloodfluke planorb</name>
    <name type="synonym">Freshwater snail</name>
    <dbReference type="NCBI Taxonomy" id="112525"/>
    <lineage>
        <taxon>Eukaryota</taxon>
        <taxon>Metazoa</taxon>
        <taxon>Spiralia</taxon>
        <taxon>Lophotrochozoa</taxon>
        <taxon>Mollusca</taxon>
        <taxon>Gastropoda</taxon>
        <taxon>Heterobranchia</taxon>
        <taxon>Euthyneura</taxon>
        <taxon>Panpulmonata</taxon>
        <taxon>Hygrophila</taxon>
        <taxon>Lymnaeoidea</taxon>
        <taxon>Planorbidae</taxon>
        <taxon>Biomphalaria</taxon>
    </lineage>
</organism>